<keyword evidence="14" id="KW-1185">Reference proteome</keyword>
<dbReference type="NCBIfam" id="NF009488">
    <property type="entry name" value="PRK12850.1"/>
    <property type="match status" value="1"/>
</dbReference>
<name>A0A1G9LNW5_9ACTN</name>
<evidence type="ECO:0000256" key="2">
    <source>
        <dbReference type="ARBA" id="ARBA00004241"/>
    </source>
</evidence>
<dbReference type="Gene3D" id="3.30.260.10">
    <property type="entry name" value="TCP-1-like chaperonin intermediate domain"/>
    <property type="match status" value="1"/>
</dbReference>
<dbReference type="InterPro" id="IPR027409">
    <property type="entry name" value="GroEL-like_apical_dom_sf"/>
</dbReference>
<gene>
    <name evidence="9" type="primary">groEL</name>
    <name evidence="9" type="synonym">groL</name>
    <name evidence="13" type="ORF">SAMN05660642_00514</name>
</gene>
<dbReference type="SUPFAM" id="SSF48592">
    <property type="entry name" value="GroEL equatorial domain-like"/>
    <property type="match status" value="1"/>
</dbReference>
<proteinExistence type="inferred from homology"/>
<evidence type="ECO:0000256" key="4">
    <source>
        <dbReference type="ARBA" id="ARBA00022741"/>
    </source>
</evidence>
<evidence type="ECO:0000256" key="6">
    <source>
        <dbReference type="ARBA" id="ARBA00023186"/>
    </source>
</evidence>
<dbReference type="NCBIfam" id="NF000592">
    <property type="entry name" value="PRK00013.1"/>
    <property type="match status" value="1"/>
</dbReference>
<dbReference type="Pfam" id="PF00118">
    <property type="entry name" value="Cpn60_TCP1"/>
    <property type="match status" value="1"/>
</dbReference>
<evidence type="ECO:0000256" key="3">
    <source>
        <dbReference type="ARBA" id="ARBA00006607"/>
    </source>
</evidence>
<keyword evidence="5 9" id="KW-0067">ATP-binding</keyword>
<dbReference type="SUPFAM" id="SSF54849">
    <property type="entry name" value="GroEL-intermediate domain like"/>
    <property type="match status" value="1"/>
</dbReference>
<dbReference type="HAMAP" id="MF_00600">
    <property type="entry name" value="CH60"/>
    <property type="match status" value="1"/>
</dbReference>
<evidence type="ECO:0000256" key="10">
    <source>
        <dbReference type="RuleBase" id="RU000418"/>
    </source>
</evidence>
<dbReference type="PROSITE" id="PS00296">
    <property type="entry name" value="CHAPERONINS_CPN60"/>
    <property type="match status" value="1"/>
</dbReference>
<reference evidence="14" key="1">
    <citation type="submission" date="2016-10" db="EMBL/GenBank/DDBJ databases">
        <authorList>
            <person name="Varghese N."/>
            <person name="Submissions S."/>
        </authorList>
    </citation>
    <scope>NUCLEOTIDE SEQUENCE [LARGE SCALE GENOMIC DNA]</scope>
    <source>
        <strain evidence="14">DSM 45419</strain>
    </source>
</reference>
<dbReference type="Gene3D" id="1.10.560.10">
    <property type="entry name" value="GroEL-like equatorial domain"/>
    <property type="match status" value="1"/>
</dbReference>
<dbReference type="GO" id="GO:0005737">
    <property type="term" value="C:cytoplasm"/>
    <property type="evidence" value="ECO:0007669"/>
    <property type="project" value="UniProtKB-SubCell"/>
</dbReference>
<dbReference type="EC" id="5.6.1.7" evidence="9"/>
<dbReference type="GO" id="GO:0009408">
    <property type="term" value="P:response to heat"/>
    <property type="evidence" value="ECO:0007669"/>
    <property type="project" value="UniProtKB-ARBA"/>
</dbReference>
<dbReference type="EMBL" id="FNHE01000001">
    <property type="protein sequence ID" value="SDL63616.1"/>
    <property type="molecule type" value="Genomic_DNA"/>
</dbReference>
<evidence type="ECO:0000256" key="7">
    <source>
        <dbReference type="ARBA" id="ARBA00023235"/>
    </source>
</evidence>
<feature type="compositionally biased region" description="Basic residues" evidence="12">
    <location>
        <begin position="533"/>
        <end position="546"/>
    </location>
</feature>
<organism evidence="13 14">
    <name type="scientific">Geodermatophilus siccatus</name>
    <dbReference type="NCBI Taxonomy" id="1137991"/>
    <lineage>
        <taxon>Bacteria</taxon>
        <taxon>Bacillati</taxon>
        <taxon>Actinomycetota</taxon>
        <taxon>Actinomycetes</taxon>
        <taxon>Geodermatophilales</taxon>
        <taxon>Geodermatophilaceae</taxon>
        <taxon>Geodermatophilus</taxon>
    </lineage>
</organism>
<dbReference type="GO" id="GO:0009986">
    <property type="term" value="C:cell surface"/>
    <property type="evidence" value="ECO:0007669"/>
    <property type="project" value="UniProtKB-SubCell"/>
</dbReference>
<dbReference type="InterPro" id="IPR027410">
    <property type="entry name" value="TCP-1-like_intermed_sf"/>
</dbReference>
<dbReference type="CDD" id="cd03344">
    <property type="entry name" value="GroEL"/>
    <property type="match status" value="1"/>
</dbReference>
<dbReference type="NCBIfam" id="NF009487">
    <property type="entry name" value="PRK12849.1"/>
    <property type="match status" value="1"/>
</dbReference>
<comment type="subunit">
    <text evidence="9 11">Forms a cylinder of 14 subunits composed of two heptameric rings stacked back-to-back. Interacts with the co-chaperonin GroES.</text>
</comment>
<feature type="binding site" evidence="9">
    <location>
        <position position="414"/>
    </location>
    <ligand>
        <name>ATP</name>
        <dbReference type="ChEBI" id="CHEBI:30616"/>
    </ligand>
</feature>
<dbReference type="InterPro" id="IPR001844">
    <property type="entry name" value="Cpn60/GroEL"/>
</dbReference>
<dbReference type="Gene3D" id="3.50.7.10">
    <property type="entry name" value="GroEL"/>
    <property type="match status" value="1"/>
</dbReference>
<sequence>MAKIIKFNEDARRALERGVDKLADAVKVTLGPRGRNVVLDKKFGAPTITNDGVTIAREVELEDPYENLGAQLAKNVATKTNDVAGDGTTTATVLAQALVHEGMRNVAAGASPTALGAGMRAAADAVSTALDEVAIPVSDQAAIAGVATVSAQDAEVGELIGQAMEKVGKDGVITVEESTTLSTELDVTEGVQFDKGYLSPYFVTDQEAMEAVLEDALVLLVQGKISALADLLPLLEKVLSTGGRPLLIVAEDVEGEALSTLVVNSIRKTIKVVAVKSPYFGDRRKAFMTDLAVVTGGQVVSEDVGLKLDQVGLEVLGTARRVTVTKDETTIVDGGGTGEAIGDRVAQIRREIEATDSDWDREKLQERLAKLAGGIGVIRVGAATEVEMKEKKHRIEDAIAATRAAVEEGVVPGGGSALVHAAAAVDSLDLSGDELTGARVVRRALDAPLVRIAGNAGFEGQVVVAKVREAGVGQGFNAATGEYGDLAAQGVIDPVKVTKAALSNAVSIAAMVLTTDSAVVEAPEEEEPAGAGHHTHGHSHGHGHSH</sequence>
<dbReference type="InterPro" id="IPR018370">
    <property type="entry name" value="Chaperonin_Cpn60_CS"/>
</dbReference>
<feature type="binding site" evidence="9">
    <location>
        <begin position="29"/>
        <end position="32"/>
    </location>
    <ligand>
        <name>ATP</name>
        <dbReference type="ChEBI" id="CHEBI:30616"/>
    </ligand>
</feature>
<evidence type="ECO:0000313" key="13">
    <source>
        <dbReference type="EMBL" id="SDL63616.1"/>
    </source>
</evidence>
<keyword evidence="9" id="KW-0963">Cytoplasm</keyword>
<dbReference type="GO" id="GO:0016853">
    <property type="term" value="F:isomerase activity"/>
    <property type="evidence" value="ECO:0007669"/>
    <property type="project" value="UniProtKB-KW"/>
</dbReference>
<feature type="region of interest" description="Disordered" evidence="12">
    <location>
        <begin position="523"/>
        <end position="546"/>
    </location>
</feature>
<comment type="caution">
    <text evidence="9">Lacks conserved residue(s) required for the propagation of feature annotation.</text>
</comment>
<evidence type="ECO:0000256" key="12">
    <source>
        <dbReference type="SAM" id="MobiDB-lite"/>
    </source>
</evidence>
<evidence type="ECO:0000256" key="1">
    <source>
        <dbReference type="ARBA" id="ARBA00004191"/>
    </source>
</evidence>
<dbReference type="GO" id="GO:0042603">
    <property type="term" value="C:capsule"/>
    <property type="evidence" value="ECO:0007669"/>
    <property type="project" value="UniProtKB-SubCell"/>
</dbReference>
<dbReference type="PRINTS" id="PR00298">
    <property type="entry name" value="CHAPERONIN60"/>
</dbReference>
<dbReference type="STRING" id="1137991.SAMN05660642_00514"/>
<dbReference type="GO" id="GO:0005524">
    <property type="term" value="F:ATP binding"/>
    <property type="evidence" value="ECO:0007669"/>
    <property type="project" value="UniProtKB-UniRule"/>
</dbReference>
<evidence type="ECO:0000313" key="14">
    <source>
        <dbReference type="Proteomes" id="UP000198680"/>
    </source>
</evidence>
<dbReference type="GO" id="GO:0042026">
    <property type="term" value="P:protein refolding"/>
    <property type="evidence" value="ECO:0007669"/>
    <property type="project" value="UniProtKB-UniRule"/>
</dbReference>
<accession>A0A1G9LNW5</accession>
<dbReference type="NCBIfam" id="TIGR02348">
    <property type="entry name" value="GroEL"/>
    <property type="match status" value="1"/>
</dbReference>
<dbReference type="AlphaFoldDB" id="A0A1G9LNW5"/>
<dbReference type="Proteomes" id="UP000198680">
    <property type="component" value="Unassembled WGS sequence"/>
</dbReference>
<dbReference type="NCBIfam" id="NF009489">
    <property type="entry name" value="PRK12851.1"/>
    <property type="match status" value="1"/>
</dbReference>
<keyword evidence="4 9" id="KW-0547">Nucleotide-binding</keyword>
<dbReference type="RefSeq" id="WP_091213345.1">
    <property type="nucleotide sequence ID" value="NZ_FNHE01000001.1"/>
</dbReference>
<feature type="binding site" evidence="9">
    <location>
        <begin position="86"/>
        <end position="90"/>
    </location>
    <ligand>
        <name>ATP</name>
        <dbReference type="ChEBI" id="CHEBI:30616"/>
    </ligand>
</feature>
<comment type="subcellular location">
    <subcellularLocation>
        <location evidence="2">Cell surface</location>
    </subcellularLocation>
    <subcellularLocation>
        <location evidence="9">Cytoplasm</location>
    </subcellularLocation>
    <subcellularLocation>
        <location evidence="8">Secreted</location>
        <location evidence="8">Capsule</location>
    </subcellularLocation>
    <subcellularLocation>
        <location evidence="1">Secreted</location>
        <location evidence="1">Cell wall</location>
    </subcellularLocation>
</comment>
<dbReference type="InterPro" id="IPR027413">
    <property type="entry name" value="GROEL-like_equatorial_sf"/>
</dbReference>
<evidence type="ECO:0000256" key="5">
    <source>
        <dbReference type="ARBA" id="ARBA00022840"/>
    </source>
</evidence>
<feature type="binding site" evidence="9">
    <location>
        <position position="493"/>
    </location>
    <ligand>
        <name>ATP</name>
        <dbReference type="ChEBI" id="CHEBI:30616"/>
    </ligand>
</feature>
<evidence type="ECO:0000256" key="9">
    <source>
        <dbReference type="HAMAP-Rule" id="MF_00600"/>
    </source>
</evidence>
<evidence type="ECO:0000256" key="11">
    <source>
        <dbReference type="RuleBase" id="RU000419"/>
    </source>
</evidence>
<dbReference type="SUPFAM" id="SSF52029">
    <property type="entry name" value="GroEL apical domain-like"/>
    <property type="match status" value="1"/>
</dbReference>
<keyword evidence="6 9" id="KW-0143">Chaperone</keyword>
<evidence type="ECO:0000256" key="8">
    <source>
        <dbReference type="ARBA" id="ARBA00025702"/>
    </source>
</evidence>
<keyword evidence="7 9" id="KW-0413">Isomerase</keyword>
<dbReference type="OrthoDB" id="9766614at2"/>
<protein>
    <recommendedName>
        <fullName evidence="9">Chaperonin GroEL</fullName>
        <ecNumber evidence="9">5.6.1.7</ecNumber>
    </recommendedName>
    <alternativeName>
        <fullName evidence="9">60 kDa chaperonin</fullName>
    </alternativeName>
    <alternativeName>
        <fullName evidence="9">Chaperonin-60</fullName>
        <shortName evidence="9">Cpn60</shortName>
    </alternativeName>
</protein>
<dbReference type="GO" id="GO:0140662">
    <property type="term" value="F:ATP-dependent protein folding chaperone"/>
    <property type="evidence" value="ECO:0007669"/>
    <property type="project" value="InterPro"/>
</dbReference>
<feature type="binding site" evidence="9">
    <location>
        <begin position="477"/>
        <end position="479"/>
    </location>
    <ligand>
        <name>ATP</name>
        <dbReference type="ChEBI" id="CHEBI:30616"/>
    </ligand>
</feature>
<comment type="function">
    <text evidence="9 11">Together with its co-chaperonin GroES, plays an essential role in assisting protein folding. The GroEL-GroES system forms a nano-cage that allows encapsulation of the non-native substrate proteins and provides a physical environment optimized to promote and accelerate protein folding.</text>
</comment>
<dbReference type="PANTHER" id="PTHR45633">
    <property type="entry name" value="60 KDA HEAT SHOCK PROTEIN, MITOCHONDRIAL"/>
    <property type="match status" value="1"/>
</dbReference>
<dbReference type="InterPro" id="IPR002423">
    <property type="entry name" value="Cpn60/GroEL/TCP-1"/>
</dbReference>
<comment type="similarity">
    <text evidence="3 9 10">Belongs to the chaperonin (HSP60) family.</text>
</comment>
<dbReference type="FunFam" id="3.50.7.10:FF:000001">
    <property type="entry name" value="60 kDa chaperonin"/>
    <property type="match status" value="1"/>
</dbReference>
<dbReference type="GO" id="GO:0051082">
    <property type="term" value="F:unfolded protein binding"/>
    <property type="evidence" value="ECO:0007669"/>
    <property type="project" value="UniProtKB-UniRule"/>
</dbReference>